<dbReference type="InterPro" id="IPR050121">
    <property type="entry name" value="Cytochrome_P450_monoxygenase"/>
</dbReference>
<evidence type="ECO:0000256" key="4">
    <source>
        <dbReference type="ARBA" id="ARBA00023002"/>
    </source>
</evidence>
<evidence type="ECO:0000256" key="1">
    <source>
        <dbReference type="ARBA" id="ARBA00001971"/>
    </source>
</evidence>
<dbReference type="STRING" id="29845.A0A1V6RMW5"/>
<gene>
    <name evidence="8" type="ORF">PENVUL_c037G06203</name>
</gene>
<dbReference type="PRINTS" id="PR00463">
    <property type="entry name" value="EP450I"/>
</dbReference>
<protein>
    <recommendedName>
        <fullName evidence="10">Cytochrome P450</fullName>
    </recommendedName>
</protein>
<keyword evidence="7" id="KW-0349">Heme</keyword>
<keyword evidence="5 7" id="KW-0408">Iron</keyword>
<dbReference type="InterPro" id="IPR002401">
    <property type="entry name" value="Cyt_P450_E_grp-I"/>
</dbReference>
<reference evidence="9" key="1">
    <citation type="journal article" date="2017" name="Nat. Microbiol.">
        <title>Global analysis of biosynthetic gene clusters reveals vast potential of secondary metabolite production in Penicillium species.</title>
        <authorList>
            <person name="Nielsen J.C."/>
            <person name="Grijseels S."/>
            <person name="Prigent S."/>
            <person name="Ji B."/>
            <person name="Dainat J."/>
            <person name="Nielsen K.F."/>
            <person name="Frisvad J.C."/>
            <person name="Workman M."/>
            <person name="Nielsen J."/>
        </authorList>
    </citation>
    <scope>NUCLEOTIDE SEQUENCE [LARGE SCALE GENOMIC DNA]</scope>
    <source>
        <strain evidence="9">IBT 29486</strain>
    </source>
</reference>
<keyword evidence="4" id="KW-0560">Oxidoreductase</keyword>
<evidence type="ECO:0000256" key="3">
    <source>
        <dbReference type="ARBA" id="ARBA00022723"/>
    </source>
</evidence>
<evidence type="ECO:0000313" key="8">
    <source>
        <dbReference type="EMBL" id="OQE02898.1"/>
    </source>
</evidence>
<sequence length="237" mass="26702">MKRGQKRPDVFNWLHKAYLDGPQTSSDTLKLHGDGYLVIVAGSDTTASTITHMLFYLACNKPLTRKLQAQLDKLDELKDETLRDVELLDACINETLRLCPAVPAGVQRETPEEGIHIGDRYVPGKTIVKVPMYTLFRDPRSFEQPNEFIPERFTTRPELLKDKSAFIPFLTGSYACVGRRLALMEVRRAIAAIICRYDIALGPDQTEEGFLDGKVDAFTLVAASLSLKFTRRHQSKS</sequence>
<dbReference type="EMBL" id="MDYP01000037">
    <property type="protein sequence ID" value="OQE02898.1"/>
    <property type="molecule type" value="Genomic_DNA"/>
</dbReference>
<dbReference type="GO" id="GO:0005506">
    <property type="term" value="F:iron ion binding"/>
    <property type="evidence" value="ECO:0007669"/>
    <property type="project" value="InterPro"/>
</dbReference>
<evidence type="ECO:0000313" key="9">
    <source>
        <dbReference type="Proteomes" id="UP000191518"/>
    </source>
</evidence>
<keyword evidence="9" id="KW-1185">Reference proteome</keyword>
<dbReference type="GO" id="GO:0043386">
    <property type="term" value="P:mycotoxin biosynthetic process"/>
    <property type="evidence" value="ECO:0007669"/>
    <property type="project" value="UniProtKB-ARBA"/>
</dbReference>
<comment type="caution">
    <text evidence="8">The sequence shown here is derived from an EMBL/GenBank/DDBJ whole genome shotgun (WGS) entry which is preliminary data.</text>
</comment>
<proteinExistence type="inferred from homology"/>
<evidence type="ECO:0000256" key="6">
    <source>
        <dbReference type="ARBA" id="ARBA00023033"/>
    </source>
</evidence>
<dbReference type="GO" id="GO:0016705">
    <property type="term" value="F:oxidoreductase activity, acting on paired donors, with incorporation or reduction of molecular oxygen"/>
    <property type="evidence" value="ECO:0007669"/>
    <property type="project" value="InterPro"/>
</dbReference>
<dbReference type="GO" id="GO:0004497">
    <property type="term" value="F:monooxygenase activity"/>
    <property type="evidence" value="ECO:0007669"/>
    <property type="project" value="UniProtKB-KW"/>
</dbReference>
<evidence type="ECO:0000256" key="7">
    <source>
        <dbReference type="PIRSR" id="PIRSR602401-1"/>
    </source>
</evidence>
<name>A0A1V6RMW5_9EURO</name>
<dbReference type="PANTHER" id="PTHR24305">
    <property type="entry name" value="CYTOCHROME P450"/>
    <property type="match status" value="1"/>
</dbReference>
<dbReference type="InterPro" id="IPR001128">
    <property type="entry name" value="Cyt_P450"/>
</dbReference>
<evidence type="ECO:0000256" key="5">
    <source>
        <dbReference type="ARBA" id="ARBA00023004"/>
    </source>
</evidence>
<dbReference type="InterPro" id="IPR036396">
    <property type="entry name" value="Cyt_P450_sf"/>
</dbReference>
<dbReference type="Pfam" id="PF00067">
    <property type="entry name" value="p450"/>
    <property type="match status" value="1"/>
</dbReference>
<dbReference type="Gene3D" id="1.10.630.10">
    <property type="entry name" value="Cytochrome P450"/>
    <property type="match status" value="1"/>
</dbReference>
<dbReference type="GO" id="GO:0020037">
    <property type="term" value="F:heme binding"/>
    <property type="evidence" value="ECO:0007669"/>
    <property type="project" value="InterPro"/>
</dbReference>
<evidence type="ECO:0008006" key="10">
    <source>
        <dbReference type="Google" id="ProtNLM"/>
    </source>
</evidence>
<dbReference type="PANTHER" id="PTHR24305:SF187">
    <property type="entry name" value="P450, PUTATIVE (EUROFUNG)-RELATED"/>
    <property type="match status" value="1"/>
</dbReference>
<dbReference type="AlphaFoldDB" id="A0A1V6RMW5"/>
<accession>A0A1V6RMW5</accession>
<evidence type="ECO:0000256" key="2">
    <source>
        <dbReference type="ARBA" id="ARBA00010617"/>
    </source>
</evidence>
<comment type="cofactor">
    <cofactor evidence="1 7">
        <name>heme</name>
        <dbReference type="ChEBI" id="CHEBI:30413"/>
    </cofactor>
</comment>
<dbReference type="Proteomes" id="UP000191518">
    <property type="component" value="Unassembled WGS sequence"/>
</dbReference>
<organism evidence="8 9">
    <name type="scientific">Penicillium vulpinum</name>
    <dbReference type="NCBI Taxonomy" id="29845"/>
    <lineage>
        <taxon>Eukaryota</taxon>
        <taxon>Fungi</taxon>
        <taxon>Dikarya</taxon>
        <taxon>Ascomycota</taxon>
        <taxon>Pezizomycotina</taxon>
        <taxon>Eurotiomycetes</taxon>
        <taxon>Eurotiomycetidae</taxon>
        <taxon>Eurotiales</taxon>
        <taxon>Aspergillaceae</taxon>
        <taxon>Penicillium</taxon>
    </lineage>
</organism>
<feature type="binding site" description="axial binding residue" evidence="7">
    <location>
        <position position="176"/>
    </location>
    <ligand>
        <name>heme</name>
        <dbReference type="ChEBI" id="CHEBI:30413"/>
    </ligand>
    <ligandPart>
        <name>Fe</name>
        <dbReference type="ChEBI" id="CHEBI:18248"/>
    </ligandPart>
</feature>
<keyword evidence="3 7" id="KW-0479">Metal-binding</keyword>
<dbReference type="SUPFAM" id="SSF48264">
    <property type="entry name" value="Cytochrome P450"/>
    <property type="match status" value="1"/>
</dbReference>
<comment type="similarity">
    <text evidence="2">Belongs to the cytochrome P450 family.</text>
</comment>
<dbReference type="PRINTS" id="PR00385">
    <property type="entry name" value="P450"/>
</dbReference>
<keyword evidence="6" id="KW-0503">Monooxygenase</keyword>